<reference evidence="2 3" key="1">
    <citation type="submission" date="2024-04" db="EMBL/GenBank/DDBJ databases">
        <title>Phyllosticta paracitricarpa is synonymous to the EU quarantine fungus P. citricarpa based on phylogenomic analyses.</title>
        <authorList>
            <consortium name="Lawrence Berkeley National Laboratory"/>
            <person name="Van ingen-buijs V.A."/>
            <person name="Van westerhoven A.C."/>
            <person name="Haridas S."/>
            <person name="Skiadas P."/>
            <person name="Martin F."/>
            <person name="Groenewald J.Z."/>
            <person name="Crous P.W."/>
            <person name="Seidl M.F."/>
        </authorList>
    </citation>
    <scope>NUCLEOTIDE SEQUENCE [LARGE SCALE GENOMIC DNA]</scope>
    <source>
        <strain evidence="2 3">CPC 17464</strain>
    </source>
</reference>
<evidence type="ECO:0000313" key="2">
    <source>
        <dbReference type="EMBL" id="KAK7533108.1"/>
    </source>
</evidence>
<proteinExistence type="predicted"/>
<dbReference type="RefSeq" id="XP_066652501.1">
    <property type="nucleotide sequence ID" value="XM_066804092.1"/>
</dbReference>
<sequence>MDLTTTTRERAPRRSLPYPTLNQQQISSSVSGNLASREQQRKRRTSTGIDTRKIDSQANTASHPSIHAAPVRPPARPPTALIHLSDMSQLCAETQSTCFTSGRSRAAAHAAAARVRPAVPRCRPGCLSGQQPATCQGPWLNVNHDDDDDDGNDADGSSCVCLGGFADLRFSRSRSAYARSACLGLCRPLSCRSDFPIFLASELQRIVHSSVVHPIDCLTWAFLLVLRCGRRMLSAKARAT</sequence>
<dbReference type="GeneID" id="92036998"/>
<evidence type="ECO:0000313" key="3">
    <source>
        <dbReference type="Proteomes" id="UP001360953"/>
    </source>
</evidence>
<keyword evidence="3" id="KW-1185">Reference proteome</keyword>
<organism evidence="2 3">
    <name type="scientific">Phyllosticta citribraziliensis</name>
    <dbReference type="NCBI Taxonomy" id="989973"/>
    <lineage>
        <taxon>Eukaryota</taxon>
        <taxon>Fungi</taxon>
        <taxon>Dikarya</taxon>
        <taxon>Ascomycota</taxon>
        <taxon>Pezizomycotina</taxon>
        <taxon>Dothideomycetes</taxon>
        <taxon>Dothideomycetes incertae sedis</taxon>
        <taxon>Botryosphaeriales</taxon>
        <taxon>Phyllostictaceae</taxon>
        <taxon>Phyllosticta</taxon>
    </lineage>
</organism>
<feature type="compositionally biased region" description="Polar residues" evidence="1">
    <location>
        <begin position="20"/>
        <end position="37"/>
    </location>
</feature>
<protein>
    <submittedName>
        <fullName evidence="2">Uncharacterized protein</fullName>
    </submittedName>
</protein>
<dbReference type="EMBL" id="JBBPEH010000010">
    <property type="protein sequence ID" value="KAK7533108.1"/>
    <property type="molecule type" value="Genomic_DNA"/>
</dbReference>
<gene>
    <name evidence="2" type="ORF">J3D65DRAFT_70168</name>
</gene>
<accession>A0ABR1LCZ0</accession>
<comment type="caution">
    <text evidence="2">The sequence shown here is derived from an EMBL/GenBank/DDBJ whole genome shotgun (WGS) entry which is preliminary data.</text>
</comment>
<name>A0ABR1LCZ0_9PEZI</name>
<evidence type="ECO:0000256" key="1">
    <source>
        <dbReference type="SAM" id="MobiDB-lite"/>
    </source>
</evidence>
<feature type="region of interest" description="Disordered" evidence="1">
    <location>
        <begin position="1"/>
        <end position="73"/>
    </location>
</feature>
<dbReference type="Proteomes" id="UP001360953">
    <property type="component" value="Unassembled WGS sequence"/>
</dbReference>